<feature type="chain" id="PRO_5013862420" description="PilY1 beta-propeller domain-containing protein" evidence="8">
    <location>
        <begin position="31"/>
        <end position="1270"/>
    </location>
</feature>
<evidence type="ECO:0000256" key="6">
    <source>
        <dbReference type="ARBA" id="ARBA00023263"/>
    </source>
</evidence>
<keyword evidence="3" id="KW-1029">Fimbrium biogenesis</keyword>
<evidence type="ECO:0000256" key="7">
    <source>
        <dbReference type="SAM" id="MobiDB-lite"/>
    </source>
</evidence>
<comment type="similarity">
    <text evidence="2">Belongs to the PilY1 family.</text>
</comment>
<evidence type="ECO:0000256" key="2">
    <source>
        <dbReference type="ARBA" id="ARBA00008387"/>
    </source>
</evidence>
<evidence type="ECO:0000256" key="1">
    <source>
        <dbReference type="ARBA" id="ARBA00004561"/>
    </source>
</evidence>
<evidence type="ECO:0000259" key="9">
    <source>
        <dbReference type="Pfam" id="PF05567"/>
    </source>
</evidence>
<comment type="caution">
    <text evidence="10">The sequence shown here is derived from an EMBL/GenBank/DDBJ whole genome shotgun (WGS) entry which is preliminary data.</text>
</comment>
<evidence type="ECO:0000256" key="4">
    <source>
        <dbReference type="ARBA" id="ARBA00022723"/>
    </source>
</evidence>
<dbReference type="EMBL" id="PDTV01000004">
    <property type="protein sequence ID" value="PIE83391.1"/>
    <property type="molecule type" value="Genomic_DNA"/>
</dbReference>
<feature type="compositionally biased region" description="Polar residues" evidence="7">
    <location>
        <begin position="1242"/>
        <end position="1253"/>
    </location>
</feature>
<name>A0A2G6PFP8_9GAMM</name>
<reference evidence="10 11" key="1">
    <citation type="submission" date="2017-10" db="EMBL/GenBank/DDBJ databases">
        <title>Novel microbial diversity and functional potential in the marine mammal oral microbiome.</title>
        <authorList>
            <person name="Dudek N.K."/>
            <person name="Sun C.L."/>
            <person name="Burstein D."/>
            <person name="Kantor R.S."/>
            <person name="Aliaga Goltsman D.S."/>
            <person name="Bik E.M."/>
            <person name="Thomas B.C."/>
            <person name="Banfield J.F."/>
            <person name="Relman D.A."/>
        </authorList>
    </citation>
    <scope>NUCLEOTIDE SEQUENCE [LARGE SCALE GENOMIC DNA]</scope>
    <source>
        <strain evidence="10">DOLJORAL78_50_517</strain>
    </source>
</reference>
<evidence type="ECO:0000313" key="11">
    <source>
        <dbReference type="Proteomes" id="UP000229278"/>
    </source>
</evidence>
<dbReference type="GO" id="GO:0009289">
    <property type="term" value="C:pilus"/>
    <property type="evidence" value="ECO:0007669"/>
    <property type="project" value="UniProtKB-SubCell"/>
</dbReference>
<evidence type="ECO:0000256" key="8">
    <source>
        <dbReference type="SAM" id="SignalP"/>
    </source>
</evidence>
<feature type="signal peptide" evidence="8">
    <location>
        <begin position="1"/>
        <end position="30"/>
    </location>
</feature>
<accession>A0A2G6PFP8</accession>
<evidence type="ECO:0000256" key="5">
    <source>
        <dbReference type="ARBA" id="ARBA00022837"/>
    </source>
</evidence>
<dbReference type="Proteomes" id="UP000229278">
    <property type="component" value="Unassembled WGS sequence"/>
</dbReference>
<dbReference type="InterPro" id="IPR008707">
    <property type="entry name" value="B-propeller_PilY1"/>
</dbReference>
<organism evidence="10 11">
    <name type="scientific">Candidatus Contendibacter odensensis</name>
    <dbReference type="NCBI Taxonomy" id="1400860"/>
    <lineage>
        <taxon>Bacteria</taxon>
        <taxon>Pseudomonadati</taxon>
        <taxon>Pseudomonadota</taxon>
        <taxon>Gammaproteobacteria</taxon>
        <taxon>Candidatus Competibacteraceae</taxon>
        <taxon>Candidatus Contendibacter</taxon>
    </lineage>
</organism>
<keyword evidence="8" id="KW-0732">Signal</keyword>
<evidence type="ECO:0000313" key="10">
    <source>
        <dbReference type="EMBL" id="PIE83391.1"/>
    </source>
</evidence>
<dbReference type="SUPFAM" id="SSF50998">
    <property type="entry name" value="Quinoprotein alcohol dehydrogenase-like"/>
    <property type="match status" value="1"/>
</dbReference>
<protein>
    <recommendedName>
        <fullName evidence="9">PilY1 beta-propeller domain-containing protein</fullName>
    </recommendedName>
</protein>
<proteinExistence type="inferred from homology"/>
<dbReference type="Pfam" id="PF05567">
    <property type="entry name" value="T4P_PilY1"/>
    <property type="match status" value="1"/>
</dbReference>
<dbReference type="GO" id="GO:0046872">
    <property type="term" value="F:metal ion binding"/>
    <property type="evidence" value="ECO:0007669"/>
    <property type="project" value="UniProtKB-KW"/>
</dbReference>
<dbReference type="InterPro" id="IPR011047">
    <property type="entry name" value="Quinoprotein_ADH-like_sf"/>
</dbReference>
<dbReference type="AlphaFoldDB" id="A0A2G6PFP8"/>
<dbReference type="Gene3D" id="2.40.10.480">
    <property type="match status" value="1"/>
</dbReference>
<keyword evidence="6" id="KW-0281">Fimbrium</keyword>
<keyword evidence="5" id="KW-0106">Calcium</keyword>
<sequence length="1270" mass="139455">MKKMLLQHCKKAVIAALLSGGLLHFTVANAALLDISKVPLFVGIVGVVPNVFITLDDSGSMDWEFTNNHFWTTYAYDWDVRKNQYHESQDRAANISKIWWGYVSAGESYTSDRFGKKFSYYFNNDDNVYDGTCTSGYYRPIYSCNFDYTFLRPNPDRTAPNDEGILWDWRIFSSDLNVLYYDPKTKYEPWIGIGTDAVYTNVRSNPQSGTAGYSKTRNLSDQDFYYAVWSDDKGWNPDHSTPRGGNIINMTETPNEKIDLWDTYTLYTVKKGAGDTITVKTFETTYCPVSSPYPSITDEPRCYYKGAYKKGRLLVNQVGTTKTLTGTGAHAELGGLSVAQTKTNIANWYSYHRRRSFVAKGSLAKVINQFPNLRYGITVLNKYNGDWPNYLFVEAPVQANPPFIDHNNNLIEKMHGFKFTRNGTPLRKALRRAGQYFEGTLSSPSGKSSPILPEGAGGECQQNFTLLTTDGFWNGGSPGSTIGNSDGDGADGTTLADVAHHYYKTDLSPLENKVKTTPFDQANWQHMVTFTVAFGVEGELKYPTDSGWPTEARVLDSDGKLSESGDWGNPAGKAANKIDDMWHAAYNSRGGFLSARNPDELVDGLSRILRDISARAGSASAISLNAGFVTNQRDAISYLARFNSKDWIGQLVAVNIKADGTFDTGTPVWDTLGANSAFARQSPASRKIFTSKPDGDGIEFLWGNLDASQQAALNTHPITGTVDGKGEQRLAFLRGKGVVEGDSGWLEANKFRERSSMLGDIVHSDPFYVEGNPSVVYVSANDGMLHAFDAADGKELFAYIPRVVLGELNQLTHPNYAHFYTVDGSPVVKDIGGRKILIGTMRGGGQALYALDVTNPDSFSASDVLWEFSDADDKDLGYTFSKPTIAKMANGKYAAIIGNGYNNTEADGHASDNGYAMLYVFGLKDDGSLDYVKKMSTATGSNSPGTVPNGLATPVAAIDPEATDYTTVKYVYGGDLQGNLWKFDVSDSTPNNWEVAYNGKPLFKAVSRDTDATGNYRNQPITTRPEVDVHPYDGYLLFFGTGKYFESSDNTSGGRATQALYAVWDRDWSDVSTAASLLPLGREHLLKQEIIANVSGHYVTSDHRIYWNDKVDENPAGGSVEDGVSDKHMGWFVDLVFGPDNKGERQVTNGLLRNKRVIFNTIITSSDICDAGGSGNQIILDAVSGSRLKKSPFKDVDLVEITEDGNTVQVPVSSKPSDVGMLSEPRAVENLQTGAEYIVSLGSTGRPASNSIDPTEGQLGRQSWRQLLQQ</sequence>
<gene>
    <name evidence="10" type="ORF">CSA09_00485</name>
</gene>
<evidence type="ECO:0000256" key="3">
    <source>
        <dbReference type="ARBA" id="ARBA00022558"/>
    </source>
</evidence>
<keyword evidence="4" id="KW-0479">Metal-binding</keyword>
<feature type="domain" description="PilY1 beta-propeller" evidence="9">
    <location>
        <begin position="775"/>
        <end position="1088"/>
    </location>
</feature>
<feature type="region of interest" description="Disordered" evidence="7">
    <location>
        <begin position="1242"/>
        <end position="1261"/>
    </location>
</feature>
<comment type="subcellular location">
    <subcellularLocation>
        <location evidence="1">Fimbrium</location>
    </subcellularLocation>
</comment>